<accession>A0ABX0Z003</accession>
<dbReference type="InterPro" id="IPR036689">
    <property type="entry name" value="ESAT-6-like_sf"/>
</dbReference>
<name>A0ABX0Z003_9ACTN</name>
<comment type="caution">
    <text evidence="2">The sequence shown here is derived from an EMBL/GenBank/DDBJ whole genome shotgun (WGS) entry which is preliminary data.</text>
</comment>
<sequence>MPSWEEMCQQVVVAGRPGDVATAASLWEQLLKNVTAVKESLDKNVKDLGEVWKGEAYEAFKTKVTGMATKAEKIVEAAEGQDGIVQSLRNAADRLTAAQSSFPVPASCVNDVLEARNGRLVIDTGLFEMRVKPDFMGLLDPLTGLYDWINDKSEEAARVYGDVSGDYVAVDQGMPGSSTQQVDTTPDMRTPDLGTGPGGAGGLGGAPSAGGMPSTGGIGGGGPSIGAGGLPGTGFPGVGSGVHPDLAGGGYGSGGGYTPGTGSLADDYGSGLAGAGAATAPGLGGGLPGTTGLGAGGGAGGGAGLAGGGMIPGGGALGRPVTPGMAPMMGGGMAGAGRGGGRGAGGRLGAAGKLGAGAGMAPMMGGGAAGAGRGAGGRGAGRGVPGAGAAGVGGAAGRGAGARGGAAGVAGMGGHGGAGYGDEDVPRNTWLEEDEDVWGADGGGTPGVLR</sequence>
<organism evidence="2 3">
    <name type="scientific">Micromonospora thermarum</name>
    <dbReference type="NCBI Taxonomy" id="2720024"/>
    <lineage>
        <taxon>Bacteria</taxon>
        <taxon>Bacillati</taxon>
        <taxon>Actinomycetota</taxon>
        <taxon>Actinomycetes</taxon>
        <taxon>Micromonosporales</taxon>
        <taxon>Micromonosporaceae</taxon>
        <taxon>Micromonospora</taxon>
    </lineage>
</organism>
<gene>
    <name evidence="2" type="ORF">HCJ94_03685</name>
</gene>
<dbReference type="SUPFAM" id="SSF140453">
    <property type="entry name" value="EsxAB dimer-like"/>
    <property type="match status" value="1"/>
</dbReference>
<feature type="compositionally biased region" description="Gly residues" evidence="1">
    <location>
        <begin position="195"/>
        <end position="219"/>
    </location>
</feature>
<dbReference type="EMBL" id="JAATEO010000003">
    <property type="protein sequence ID" value="NJP31105.1"/>
    <property type="molecule type" value="Genomic_DNA"/>
</dbReference>
<evidence type="ECO:0000313" key="3">
    <source>
        <dbReference type="Proteomes" id="UP000783871"/>
    </source>
</evidence>
<reference evidence="2 3" key="1">
    <citation type="submission" date="2020-03" db="EMBL/GenBank/DDBJ databases">
        <title>WGS of actinomycetes isolated from Thailand.</title>
        <authorList>
            <person name="Thawai C."/>
        </authorList>
    </citation>
    <scope>NUCLEOTIDE SEQUENCE [LARGE SCALE GENOMIC DNA]</scope>
    <source>
        <strain evidence="2 3">HSS6-12</strain>
    </source>
</reference>
<feature type="region of interest" description="Disordered" evidence="1">
    <location>
        <begin position="172"/>
        <end position="219"/>
    </location>
</feature>
<dbReference type="Gene3D" id="1.10.287.1060">
    <property type="entry name" value="ESAT-6-like"/>
    <property type="match status" value="1"/>
</dbReference>
<proteinExistence type="predicted"/>
<feature type="compositionally biased region" description="Polar residues" evidence="1">
    <location>
        <begin position="175"/>
        <end position="184"/>
    </location>
</feature>
<dbReference type="RefSeq" id="WP_167999530.1">
    <property type="nucleotide sequence ID" value="NZ_JAATEO010000003.1"/>
</dbReference>
<keyword evidence="3" id="KW-1185">Reference proteome</keyword>
<protein>
    <submittedName>
        <fullName evidence="2">WXG100 family type VII secretion target</fullName>
    </submittedName>
</protein>
<evidence type="ECO:0000313" key="2">
    <source>
        <dbReference type="EMBL" id="NJP31105.1"/>
    </source>
</evidence>
<evidence type="ECO:0000256" key="1">
    <source>
        <dbReference type="SAM" id="MobiDB-lite"/>
    </source>
</evidence>
<dbReference type="Proteomes" id="UP000783871">
    <property type="component" value="Unassembled WGS sequence"/>
</dbReference>